<dbReference type="OrthoDB" id="9758229at2"/>
<evidence type="ECO:0000259" key="2">
    <source>
        <dbReference type="Pfam" id="PF06744"/>
    </source>
</evidence>
<dbReference type="Pfam" id="PF06744">
    <property type="entry name" value="IcmF_C"/>
    <property type="match status" value="1"/>
</dbReference>
<dbReference type="InterPro" id="IPR009612">
    <property type="entry name" value="IcmF-rel"/>
</dbReference>
<dbReference type="Pfam" id="PF21070">
    <property type="entry name" value="IcmF_helical"/>
    <property type="match status" value="1"/>
</dbReference>
<evidence type="ECO:0000259" key="3">
    <source>
        <dbReference type="Pfam" id="PF06761"/>
    </source>
</evidence>
<feature type="transmembrane region" description="Helical" evidence="1">
    <location>
        <begin position="453"/>
        <end position="472"/>
    </location>
</feature>
<gene>
    <name evidence="6" type="ORF">Sps_01041</name>
</gene>
<dbReference type="InterPro" id="IPR025743">
    <property type="entry name" value="TssM1_N"/>
</dbReference>
<dbReference type="Pfam" id="PF06761">
    <property type="entry name" value="IcmF-related"/>
    <property type="match status" value="1"/>
</dbReference>
<dbReference type="KEGG" id="spsw:Sps_01041"/>
<keyword evidence="1" id="KW-0812">Transmembrane</keyword>
<dbReference type="AlphaFoldDB" id="A0A1S6HL35"/>
<keyword evidence="1" id="KW-1133">Transmembrane helix</keyword>
<feature type="domain" description="Type VI secretion system IcmF C-terminal" evidence="2">
    <location>
        <begin position="1060"/>
        <end position="1166"/>
    </location>
</feature>
<keyword evidence="7" id="KW-1185">Reference proteome</keyword>
<sequence>MWSKLKSFFIKLLPEFKSALPILLVAIFVLLNVGIWWAGPWLEIDSEHVLESVGSRVVASTIFSLSCFALWGFFQWRKLNQYNADNEKVQQLKDDPIKGMVERQEVELNDVMSGLKESLNTRNYLYALPWYLVLGIENAGKTSMINRSGQKFVFSSVMRASGKKSENPYSFDWWISDNAVLIDPDGELLTQKKVEGSNEGEMTRRLWINFVEWLESTRSRRPLNGVVLALDMANVIGSATSERKAYALLLRTRLRELMETLSTRLPVYITLTKLDLLLGFEPFFRHYNQAQRDEIMGFTFSLNSVNDLDSWLKEFDEDYSGFIERINAHLPRALLQCRDKEERAAIYSFTRQIAGSHQVLQEFFSDALASDQFSTSALVRGVYFTSVYQQGVPTNAYVDSASRRYGLRESINSAQKSENSTTYFIQSLFKQIIYPEAGLASDNFKVAKQKRRLMTLSFVACTIASVLLIGTWHRYYLLNGEQADAVLNKVTEFNELNELSSFDLLGKSIIPPLNTIRAATLEFGFFRDKPRLISDFGLYQGHTIGPKVEETYLRLLSYRYLPALLKQVAIDMSDAPQNSNEKLAILRVFRMMVDKSGRQDEFVKAYFSKVWQKTYEGDRILQTQLMEHLDYALLHTDLQAMRLAGVIEAEDTLKSYDKLIAKTQAELSTLPIEQRVYRQLRQSASAELGGALDLKLATGPAYELVFEERKEIKNHGDGMKIPRLLSKQGFERYFIPKSDSVADLALIDSWVLGQSDTTDFSDADKIALRNKIINQYTLDYKSSWRRGLNDFELKDFRDINHGVMVIDNFAISNRPINRLLDTLTTNTELFPSMPDDASARDVIMESPRYQIAAKIDSDFTALNHLLKGEGKQPAYLDEVMGSIERLHAYLKSIQDAPDVGKAALKAAQERLTLNDADPIYALERIATSLPKPVDAMVSKLASESWKVVLQSAIKHLEVRWYNEVFQDFQQNLASRYPFNPKSNKQVSIDDFERFFGPKGTLNNFYNDQMKMFLEENFDALNQFSKDDSTLVRKEVLQSLEQAKRIQQAFFNPKGNLDVEFSLETLQMSPNKRRSVMNIDGQFVEYTHGPHRGVALVWPNTLRDSAVSKLTLVPSKTDASPRSLVFEGPWAFFRLLDSARMSGSSSTSIDYKFEVDKGDVTYRLRTRDNVNPFTSKLLSSFEIPKTLY</sequence>
<dbReference type="InterPro" id="IPR027417">
    <property type="entry name" value="P-loop_NTPase"/>
</dbReference>
<name>A0A1S6HL35_9GAMM</name>
<accession>A0A1S6HL35</accession>
<dbReference type="InterPro" id="IPR017731">
    <property type="entry name" value="TssM1-like"/>
</dbReference>
<dbReference type="EMBL" id="CP014782">
    <property type="protein sequence ID" value="AQS36230.1"/>
    <property type="molecule type" value="Genomic_DNA"/>
</dbReference>
<dbReference type="RefSeq" id="WP_077751548.1">
    <property type="nucleotide sequence ID" value="NZ_CP014782.1"/>
</dbReference>
<evidence type="ECO:0000259" key="4">
    <source>
        <dbReference type="Pfam" id="PF14331"/>
    </source>
</evidence>
<feature type="transmembrane region" description="Helical" evidence="1">
    <location>
        <begin position="57"/>
        <end position="74"/>
    </location>
</feature>
<dbReference type="STRING" id="225848.Sps_01041"/>
<dbReference type="InterPro" id="IPR010623">
    <property type="entry name" value="IcmF_C"/>
</dbReference>
<dbReference type="PANTHER" id="PTHR36153:SF5">
    <property type="entry name" value="EXPORTED PROTEIN"/>
    <property type="match status" value="1"/>
</dbReference>
<dbReference type="Proteomes" id="UP000189545">
    <property type="component" value="Chromosome"/>
</dbReference>
<dbReference type="InterPro" id="IPR053156">
    <property type="entry name" value="T6SS_TssM-like"/>
</dbReference>
<organism evidence="6 7">
    <name type="scientific">Shewanella psychrophila</name>
    <dbReference type="NCBI Taxonomy" id="225848"/>
    <lineage>
        <taxon>Bacteria</taxon>
        <taxon>Pseudomonadati</taxon>
        <taxon>Pseudomonadota</taxon>
        <taxon>Gammaproteobacteria</taxon>
        <taxon>Alteromonadales</taxon>
        <taxon>Shewanellaceae</taxon>
        <taxon>Shewanella</taxon>
    </lineage>
</organism>
<feature type="domain" description="IcmF-related" evidence="3">
    <location>
        <begin position="511"/>
        <end position="827"/>
    </location>
</feature>
<dbReference type="NCBIfam" id="TIGR03348">
    <property type="entry name" value="VI_IcmF"/>
    <property type="match status" value="1"/>
</dbReference>
<keyword evidence="1" id="KW-0472">Membrane</keyword>
<dbReference type="Pfam" id="PF14331">
    <property type="entry name" value="IcmF-related_N"/>
    <property type="match status" value="1"/>
</dbReference>
<protein>
    <submittedName>
        <fullName evidence="6">Type VI secretion protein IcmF</fullName>
    </submittedName>
</protein>
<evidence type="ECO:0000256" key="1">
    <source>
        <dbReference type="SAM" id="Phobius"/>
    </source>
</evidence>
<dbReference type="SUPFAM" id="SSF52540">
    <property type="entry name" value="P-loop containing nucleoside triphosphate hydrolases"/>
    <property type="match status" value="1"/>
</dbReference>
<feature type="domain" description="Type VI secretion system component TssM1 helical" evidence="5">
    <location>
        <begin position="954"/>
        <end position="1050"/>
    </location>
</feature>
<evidence type="ECO:0000313" key="7">
    <source>
        <dbReference type="Proteomes" id="UP000189545"/>
    </source>
</evidence>
<evidence type="ECO:0000259" key="5">
    <source>
        <dbReference type="Pfam" id="PF21070"/>
    </source>
</evidence>
<reference evidence="6 7" key="1">
    <citation type="submission" date="2016-03" db="EMBL/GenBank/DDBJ databases">
        <title>Complete genome sequence of Shewanella psychrophila WP2, a deep sea bacterium isolated from west Pacific sediment.</title>
        <authorList>
            <person name="Xu G."/>
            <person name="Jian H."/>
        </authorList>
    </citation>
    <scope>NUCLEOTIDE SEQUENCE [LARGE SCALE GENOMIC DNA]</scope>
    <source>
        <strain evidence="6 7">WP2</strain>
    </source>
</reference>
<dbReference type="PANTHER" id="PTHR36153">
    <property type="entry name" value="INNER MEMBRANE PROTEIN-RELATED"/>
    <property type="match status" value="1"/>
</dbReference>
<feature type="domain" description="Type VI secretion system component TssM1 N-terminal" evidence="4">
    <location>
        <begin position="203"/>
        <end position="460"/>
    </location>
</feature>
<evidence type="ECO:0000313" key="6">
    <source>
        <dbReference type="EMBL" id="AQS36230.1"/>
    </source>
</evidence>
<dbReference type="InterPro" id="IPR048677">
    <property type="entry name" value="TssM1_hel"/>
</dbReference>
<proteinExistence type="predicted"/>
<feature type="transmembrane region" description="Helical" evidence="1">
    <location>
        <begin position="20"/>
        <end position="37"/>
    </location>
</feature>